<proteinExistence type="predicted"/>
<name>A0ABS3NAB5_9BACI</name>
<comment type="caution">
    <text evidence="5">The sequence shown here is derived from an EMBL/GenBank/DDBJ whole genome shotgun (WGS) entry which is preliminary data.</text>
</comment>
<keyword evidence="1" id="KW-0805">Transcription regulation</keyword>
<reference evidence="5 6" key="1">
    <citation type="submission" date="2021-03" db="EMBL/GenBank/DDBJ databases">
        <title>Whole genome sequence of Metabacillus bambusae BG109.</title>
        <authorList>
            <person name="Jeong J.W."/>
        </authorList>
    </citation>
    <scope>NUCLEOTIDE SEQUENCE [LARGE SCALE GENOMIC DNA]</scope>
    <source>
        <strain evidence="5 6">BG109</strain>
    </source>
</reference>
<gene>
    <name evidence="5" type="ORF">I7822_26780</name>
</gene>
<dbReference type="PANTHER" id="PTHR43537">
    <property type="entry name" value="TRANSCRIPTIONAL REGULATOR, GNTR FAMILY"/>
    <property type="match status" value="1"/>
</dbReference>
<sequence>MLENFSNPTDRFGFGESLPQQIAKQILKKIIEGELKAGDRILEDEISKELNTSRAPVREALYLLQVDGIVERIPRRGTVVKSFTHLDIVEYNDAMIGLIQAAVEFSKQKWQEEQIKNLHDYLVKATYECEQKNVINYQLIAEQLFRYLFIVAENKALLRFYEEAGHILRVFAQSQWNEKTMESFHKELSYFCEAIINSQFNEAKTAIFNTLKLGVK</sequence>
<keyword evidence="6" id="KW-1185">Reference proteome</keyword>
<dbReference type="SUPFAM" id="SSF46785">
    <property type="entry name" value="Winged helix' DNA-binding domain"/>
    <property type="match status" value="1"/>
</dbReference>
<dbReference type="InterPro" id="IPR036390">
    <property type="entry name" value="WH_DNA-bd_sf"/>
</dbReference>
<protein>
    <submittedName>
        <fullName evidence="5">GntR family transcriptional regulator</fullName>
    </submittedName>
</protein>
<dbReference type="Gene3D" id="1.10.10.10">
    <property type="entry name" value="Winged helix-like DNA-binding domain superfamily/Winged helix DNA-binding domain"/>
    <property type="match status" value="1"/>
</dbReference>
<dbReference type="Proteomes" id="UP000663981">
    <property type="component" value="Unassembled WGS sequence"/>
</dbReference>
<evidence type="ECO:0000256" key="3">
    <source>
        <dbReference type="ARBA" id="ARBA00023163"/>
    </source>
</evidence>
<dbReference type="Pfam" id="PF00392">
    <property type="entry name" value="GntR"/>
    <property type="match status" value="1"/>
</dbReference>
<dbReference type="PROSITE" id="PS50949">
    <property type="entry name" value="HTH_GNTR"/>
    <property type="match status" value="1"/>
</dbReference>
<organism evidence="5 6">
    <name type="scientific">Metabacillus bambusae</name>
    <dbReference type="NCBI Taxonomy" id="2795218"/>
    <lineage>
        <taxon>Bacteria</taxon>
        <taxon>Bacillati</taxon>
        <taxon>Bacillota</taxon>
        <taxon>Bacilli</taxon>
        <taxon>Bacillales</taxon>
        <taxon>Bacillaceae</taxon>
        <taxon>Metabacillus</taxon>
    </lineage>
</organism>
<dbReference type="EMBL" id="JAGDEL010000033">
    <property type="protein sequence ID" value="MBO1515227.1"/>
    <property type="molecule type" value="Genomic_DNA"/>
</dbReference>
<evidence type="ECO:0000313" key="5">
    <source>
        <dbReference type="EMBL" id="MBO1515227.1"/>
    </source>
</evidence>
<evidence type="ECO:0000256" key="1">
    <source>
        <dbReference type="ARBA" id="ARBA00023015"/>
    </source>
</evidence>
<dbReference type="InterPro" id="IPR036388">
    <property type="entry name" value="WH-like_DNA-bd_sf"/>
</dbReference>
<evidence type="ECO:0000256" key="2">
    <source>
        <dbReference type="ARBA" id="ARBA00023125"/>
    </source>
</evidence>
<evidence type="ECO:0000259" key="4">
    <source>
        <dbReference type="PROSITE" id="PS50949"/>
    </source>
</evidence>
<feature type="domain" description="HTH gntR-type" evidence="4">
    <location>
        <begin position="16"/>
        <end position="83"/>
    </location>
</feature>
<accession>A0ABS3NAB5</accession>
<keyword evidence="2" id="KW-0238">DNA-binding</keyword>
<evidence type="ECO:0000313" key="6">
    <source>
        <dbReference type="Proteomes" id="UP000663981"/>
    </source>
</evidence>
<dbReference type="CDD" id="cd07377">
    <property type="entry name" value="WHTH_GntR"/>
    <property type="match status" value="1"/>
</dbReference>
<keyword evidence="3" id="KW-0804">Transcription</keyword>
<dbReference type="PANTHER" id="PTHR43537:SF24">
    <property type="entry name" value="GLUCONATE OPERON TRANSCRIPTIONAL REPRESSOR"/>
    <property type="match status" value="1"/>
</dbReference>
<dbReference type="SMART" id="SM00345">
    <property type="entry name" value="HTH_GNTR"/>
    <property type="match status" value="1"/>
</dbReference>
<dbReference type="RefSeq" id="WP_207982111.1">
    <property type="nucleotide sequence ID" value="NZ_JAGDEL010000033.1"/>
</dbReference>
<dbReference type="InterPro" id="IPR000524">
    <property type="entry name" value="Tscrpt_reg_HTH_GntR"/>
</dbReference>